<protein>
    <submittedName>
        <fullName evidence="2">SAM domain-containing protein</fullName>
    </submittedName>
</protein>
<dbReference type="PANTHER" id="PTHR12247:SF131">
    <property type="entry name" value="LD05287P"/>
    <property type="match status" value="1"/>
</dbReference>
<dbReference type="GO" id="GO:0042393">
    <property type="term" value="F:histone binding"/>
    <property type="evidence" value="ECO:0007669"/>
    <property type="project" value="TreeGrafter"/>
</dbReference>
<dbReference type="AlphaFoldDB" id="A0A182TKH6"/>
<dbReference type="Proteomes" id="UP000075902">
    <property type="component" value="Unassembled WGS sequence"/>
</dbReference>
<dbReference type="VEuPathDB" id="VectorBase:AMEC003961"/>
<dbReference type="GO" id="GO:0005634">
    <property type="term" value="C:nucleus"/>
    <property type="evidence" value="ECO:0007669"/>
    <property type="project" value="TreeGrafter"/>
</dbReference>
<accession>A0A182TKH6</accession>
<dbReference type="STRING" id="34690.A0A182TKH6"/>
<dbReference type="PANTHER" id="PTHR12247">
    <property type="entry name" value="POLYCOMB GROUP PROTEIN"/>
    <property type="match status" value="1"/>
</dbReference>
<evidence type="ECO:0000313" key="3">
    <source>
        <dbReference type="Proteomes" id="UP000075902"/>
    </source>
</evidence>
<name>A0A182TKH6_9DIPT</name>
<organism evidence="2 3">
    <name type="scientific">Anopheles melas</name>
    <dbReference type="NCBI Taxonomy" id="34690"/>
    <lineage>
        <taxon>Eukaryota</taxon>
        <taxon>Metazoa</taxon>
        <taxon>Ecdysozoa</taxon>
        <taxon>Arthropoda</taxon>
        <taxon>Hexapoda</taxon>
        <taxon>Insecta</taxon>
        <taxon>Pterygota</taxon>
        <taxon>Neoptera</taxon>
        <taxon>Endopterygota</taxon>
        <taxon>Diptera</taxon>
        <taxon>Nematocera</taxon>
        <taxon>Culicoidea</taxon>
        <taxon>Culicidae</taxon>
        <taxon>Anophelinae</taxon>
        <taxon>Anopheles</taxon>
    </lineage>
</organism>
<proteinExistence type="predicted"/>
<dbReference type="GO" id="GO:0045892">
    <property type="term" value="P:negative regulation of DNA-templated transcription"/>
    <property type="evidence" value="ECO:0007669"/>
    <property type="project" value="TreeGrafter"/>
</dbReference>
<evidence type="ECO:0000259" key="1">
    <source>
        <dbReference type="PROSITE" id="PS50105"/>
    </source>
</evidence>
<keyword evidence="3" id="KW-1185">Reference proteome</keyword>
<feature type="domain" description="SAM" evidence="1">
    <location>
        <begin position="71"/>
        <end position="135"/>
    </location>
</feature>
<reference evidence="3" key="1">
    <citation type="submission" date="2014-01" db="EMBL/GenBank/DDBJ databases">
        <title>The Genome Sequence of Anopheles melas CM1001059_A (V2).</title>
        <authorList>
            <consortium name="The Broad Institute Genomics Platform"/>
            <person name="Neafsey D.E."/>
            <person name="Besansky N."/>
            <person name="Howell P."/>
            <person name="Walton C."/>
            <person name="Young S.K."/>
            <person name="Zeng Q."/>
            <person name="Gargeya S."/>
            <person name="Fitzgerald M."/>
            <person name="Haas B."/>
            <person name="Abouelleil A."/>
            <person name="Allen A.W."/>
            <person name="Alvarado L."/>
            <person name="Arachchi H.M."/>
            <person name="Berlin A.M."/>
            <person name="Chapman S.B."/>
            <person name="Gainer-Dewar J."/>
            <person name="Goldberg J."/>
            <person name="Griggs A."/>
            <person name="Gujja S."/>
            <person name="Hansen M."/>
            <person name="Howarth C."/>
            <person name="Imamovic A."/>
            <person name="Ireland A."/>
            <person name="Larimer J."/>
            <person name="McCowan C."/>
            <person name="Murphy C."/>
            <person name="Pearson M."/>
            <person name="Poon T.W."/>
            <person name="Priest M."/>
            <person name="Roberts A."/>
            <person name="Saif S."/>
            <person name="Shea T."/>
            <person name="Sisk P."/>
            <person name="Sykes S."/>
            <person name="Wortman J."/>
            <person name="Nusbaum C."/>
            <person name="Birren B."/>
        </authorList>
    </citation>
    <scope>NUCLEOTIDE SEQUENCE [LARGE SCALE GENOMIC DNA]</scope>
    <source>
        <strain evidence="3">CM1001059</strain>
    </source>
</reference>
<dbReference type="PROSITE" id="PS50105">
    <property type="entry name" value="SAM_DOMAIN"/>
    <property type="match status" value="1"/>
</dbReference>
<dbReference type="EnsemblMetazoa" id="AMEC003961-RA">
    <property type="protein sequence ID" value="AMEC003961-PA"/>
    <property type="gene ID" value="AMEC003961"/>
</dbReference>
<dbReference type="InterPro" id="IPR013761">
    <property type="entry name" value="SAM/pointed_sf"/>
</dbReference>
<reference evidence="2" key="2">
    <citation type="submission" date="2020-05" db="UniProtKB">
        <authorList>
            <consortium name="EnsemblMetazoa"/>
        </authorList>
    </citation>
    <scope>IDENTIFICATION</scope>
    <source>
        <strain evidence="2">CM1001059</strain>
    </source>
</reference>
<dbReference type="CDD" id="cd09582">
    <property type="entry name" value="SAM_Scm-like-3MBT3_4"/>
    <property type="match status" value="1"/>
</dbReference>
<dbReference type="GO" id="GO:0003682">
    <property type="term" value="F:chromatin binding"/>
    <property type="evidence" value="ECO:0007669"/>
    <property type="project" value="TreeGrafter"/>
</dbReference>
<dbReference type="Pfam" id="PF00536">
    <property type="entry name" value="SAM_1"/>
    <property type="match status" value="1"/>
</dbReference>
<dbReference type="SMART" id="SM00454">
    <property type="entry name" value="SAM"/>
    <property type="match status" value="1"/>
</dbReference>
<evidence type="ECO:0000313" key="2">
    <source>
        <dbReference type="EnsemblMetazoa" id="AMEC003961-PA"/>
    </source>
</evidence>
<dbReference type="SUPFAM" id="SSF47769">
    <property type="entry name" value="SAM/Pointed domain"/>
    <property type="match status" value="1"/>
</dbReference>
<sequence>TTTTTTTNPAVIANSNNAAAAVSASIRLALPVIDEYGPQLLHAYEKWRQHSRYLDECTEQTGVLRKNPLHWTTDEISCYVERLPGCEEYAKKIRQEELTGRSFLSLSQSDLIDYLGVKIGPAIKMYNRIIRLRQLVTTKFMQL</sequence>
<dbReference type="InterPro" id="IPR001660">
    <property type="entry name" value="SAM"/>
</dbReference>
<dbReference type="InterPro" id="IPR050548">
    <property type="entry name" value="PcG_chromatin_remod_factors"/>
</dbReference>
<dbReference type="Gene3D" id="1.10.150.50">
    <property type="entry name" value="Transcription Factor, Ets-1"/>
    <property type="match status" value="1"/>
</dbReference>